<protein>
    <recommendedName>
        <fullName evidence="5">ShKT domain-containing protein</fullName>
    </recommendedName>
</protein>
<reference evidence="3 4" key="1">
    <citation type="submission" date="2024-08" db="EMBL/GenBank/DDBJ databases">
        <title>Gnathostoma spinigerum genome.</title>
        <authorList>
            <person name="Gonzalez-Bertolin B."/>
            <person name="Monzon S."/>
            <person name="Zaballos A."/>
            <person name="Jimenez P."/>
            <person name="Dekumyoy P."/>
            <person name="Varona S."/>
            <person name="Cuesta I."/>
            <person name="Sumanam S."/>
            <person name="Adisakwattana P."/>
            <person name="Gasser R.B."/>
            <person name="Hernandez-Gonzalez A."/>
            <person name="Young N.D."/>
            <person name="Perteguer M.J."/>
        </authorList>
    </citation>
    <scope>NUCLEOTIDE SEQUENCE [LARGE SCALE GENOMIC DNA]</scope>
    <source>
        <strain evidence="3">AL3</strain>
        <tissue evidence="3">Liver</tissue>
    </source>
</reference>
<feature type="region of interest" description="Disordered" evidence="1">
    <location>
        <begin position="19"/>
        <end position="118"/>
    </location>
</feature>
<feature type="compositionally biased region" description="Basic and acidic residues" evidence="1">
    <location>
        <begin position="65"/>
        <end position="81"/>
    </location>
</feature>
<dbReference type="AlphaFoldDB" id="A0ABD6ESS8"/>
<sequence>MHSLCFVFVLLITASHQAPLEEDESEVVPTLMAEEEKPESVASKSAIQSPPDESHIPDFPDEEAEGKGPEEPEPTKQKPQDLEPAEPIPAPPEVRLPTAEPPKREISEPVTTPKTQLPPVKPITAAELMENAAIAEAMNATDVELLKPEPARPQESVKIVGNETGLVGESGEEDSEFCNEADPGRDSKCCDLRMYCPHVTKYCYQDDLQLWYFCPRSCKFCKAGVQWTRPSRYSHYVRSHPGLFRQSLLLNKFRA</sequence>
<dbReference type="Proteomes" id="UP001608902">
    <property type="component" value="Unassembled WGS sequence"/>
</dbReference>
<comment type="caution">
    <text evidence="3">The sequence shown here is derived from an EMBL/GenBank/DDBJ whole genome shotgun (WGS) entry which is preliminary data.</text>
</comment>
<organism evidence="3 4">
    <name type="scientific">Gnathostoma spinigerum</name>
    <dbReference type="NCBI Taxonomy" id="75299"/>
    <lineage>
        <taxon>Eukaryota</taxon>
        <taxon>Metazoa</taxon>
        <taxon>Ecdysozoa</taxon>
        <taxon>Nematoda</taxon>
        <taxon>Chromadorea</taxon>
        <taxon>Rhabditida</taxon>
        <taxon>Spirurina</taxon>
        <taxon>Gnathostomatomorpha</taxon>
        <taxon>Gnathostomatoidea</taxon>
        <taxon>Gnathostomatidae</taxon>
        <taxon>Gnathostoma</taxon>
    </lineage>
</organism>
<evidence type="ECO:0000256" key="1">
    <source>
        <dbReference type="SAM" id="MobiDB-lite"/>
    </source>
</evidence>
<feature type="signal peptide" evidence="2">
    <location>
        <begin position="1"/>
        <end position="17"/>
    </location>
</feature>
<name>A0ABD6ESS8_9BILA</name>
<evidence type="ECO:0000256" key="2">
    <source>
        <dbReference type="SAM" id="SignalP"/>
    </source>
</evidence>
<evidence type="ECO:0000313" key="4">
    <source>
        <dbReference type="Proteomes" id="UP001608902"/>
    </source>
</evidence>
<evidence type="ECO:0008006" key="5">
    <source>
        <dbReference type="Google" id="ProtNLM"/>
    </source>
</evidence>
<proteinExistence type="predicted"/>
<gene>
    <name evidence="3" type="ORF">AB6A40_007225</name>
</gene>
<keyword evidence="4" id="KW-1185">Reference proteome</keyword>
<evidence type="ECO:0000313" key="3">
    <source>
        <dbReference type="EMBL" id="MFH4980516.1"/>
    </source>
</evidence>
<feature type="chain" id="PRO_5044853704" description="ShKT domain-containing protein" evidence="2">
    <location>
        <begin position="18"/>
        <end position="255"/>
    </location>
</feature>
<dbReference type="EMBL" id="JBGFUD010005666">
    <property type="protein sequence ID" value="MFH4980516.1"/>
    <property type="molecule type" value="Genomic_DNA"/>
</dbReference>
<accession>A0ABD6ESS8</accession>
<keyword evidence="2" id="KW-0732">Signal</keyword>